<keyword evidence="1" id="KW-1133">Transmembrane helix</keyword>
<accession>A0A8S5N2S6</accession>
<keyword evidence="1" id="KW-0812">Transmembrane</keyword>
<feature type="transmembrane region" description="Helical" evidence="1">
    <location>
        <begin position="107"/>
        <end position="124"/>
    </location>
</feature>
<sequence length="126" mass="14793">MLSKRLFILYIYLLPSSSAYVIILSKNIIHEAIMKIKRRGEIKLKTPLQRHMENKSKEGAETNINRKEPHDAAQKKLIIFKYFNALKYNKDQSLEENLQDIRYCTRVNLGMFVIAVILTILNITRI</sequence>
<feature type="transmembrane region" description="Helical" evidence="1">
    <location>
        <begin position="6"/>
        <end position="29"/>
    </location>
</feature>
<proteinExistence type="predicted"/>
<name>A0A8S5N2S6_9CAUD</name>
<evidence type="ECO:0000256" key="1">
    <source>
        <dbReference type="SAM" id="Phobius"/>
    </source>
</evidence>
<keyword evidence="1" id="KW-0472">Membrane</keyword>
<dbReference type="EMBL" id="BK015046">
    <property type="protein sequence ID" value="DAD88724.1"/>
    <property type="molecule type" value="Genomic_DNA"/>
</dbReference>
<reference evidence="2" key="1">
    <citation type="journal article" date="2021" name="Proc. Natl. Acad. Sci. U.S.A.">
        <title>A Catalog of Tens of Thousands of Viruses from Human Metagenomes Reveals Hidden Associations with Chronic Diseases.</title>
        <authorList>
            <person name="Tisza M.J."/>
            <person name="Buck C.B."/>
        </authorList>
    </citation>
    <scope>NUCLEOTIDE SEQUENCE</scope>
    <source>
        <strain evidence="2">Ctikv1</strain>
    </source>
</reference>
<protein>
    <submittedName>
        <fullName evidence="2">Uncharacterized protein</fullName>
    </submittedName>
</protein>
<evidence type="ECO:0000313" key="2">
    <source>
        <dbReference type="EMBL" id="DAD88724.1"/>
    </source>
</evidence>
<organism evidence="2">
    <name type="scientific">Caudovirales sp. ctikv1</name>
    <dbReference type="NCBI Taxonomy" id="2826781"/>
    <lineage>
        <taxon>Viruses</taxon>
        <taxon>Duplodnaviria</taxon>
        <taxon>Heunggongvirae</taxon>
        <taxon>Uroviricota</taxon>
        <taxon>Caudoviricetes</taxon>
    </lineage>
</organism>